<dbReference type="CDD" id="cd06261">
    <property type="entry name" value="TM_PBP2"/>
    <property type="match status" value="2"/>
</dbReference>
<dbReference type="GeneID" id="41321020"/>
<feature type="transmembrane region" description="Helical" evidence="8">
    <location>
        <begin position="105"/>
        <end position="127"/>
    </location>
</feature>
<feature type="domain" description="ABC transmembrane type-1" evidence="9">
    <location>
        <begin position="67"/>
        <end position="273"/>
    </location>
</feature>
<evidence type="ECO:0000256" key="2">
    <source>
        <dbReference type="ARBA" id="ARBA00022448"/>
    </source>
</evidence>
<keyword evidence="6 8" id="KW-1133">Transmembrane helix</keyword>
<dbReference type="OMA" id="MLPMMIP"/>
<feature type="transmembrane region" description="Helical" evidence="8">
    <location>
        <begin position="347"/>
        <end position="369"/>
    </location>
</feature>
<keyword evidence="7 8" id="KW-0472">Membrane</keyword>
<evidence type="ECO:0000256" key="5">
    <source>
        <dbReference type="ARBA" id="ARBA00022692"/>
    </source>
</evidence>
<keyword evidence="2 8" id="KW-0813">Transport</keyword>
<keyword evidence="5 8" id="KW-0812">Transmembrane</keyword>
<dbReference type="Proteomes" id="UP000273278">
    <property type="component" value="Chromosome"/>
</dbReference>
<evidence type="ECO:0000256" key="4">
    <source>
        <dbReference type="ARBA" id="ARBA00022519"/>
    </source>
</evidence>
<dbReference type="PANTHER" id="PTHR43357">
    <property type="entry name" value="INNER MEMBRANE ABC TRANSPORTER PERMEASE PROTEIN YDCV"/>
    <property type="match status" value="1"/>
</dbReference>
<dbReference type="InterPro" id="IPR000515">
    <property type="entry name" value="MetI-like"/>
</dbReference>
<dbReference type="Pfam" id="PF00528">
    <property type="entry name" value="BPD_transp_1"/>
    <property type="match status" value="2"/>
</dbReference>
<dbReference type="GO" id="GO:0055085">
    <property type="term" value="P:transmembrane transport"/>
    <property type="evidence" value="ECO:0007669"/>
    <property type="project" value="InterPro"/>
</dbReference>
<evidence type="ECO:0000313" key="10">
    <source>
        <dbReference type="EMBL" id="AYQ54417.1"/>
    </source>
</evidence>
<dbReference type="InterPro" id="IPR035906">
    <property type="entry name" value="MetI-like_sf"/>
</dbReference>
<evidence type="ECO:0000313" key="11">
    <source>
        <dbReference type="Proteomes" id="UP000273278"/>
    </source>
</evidence>
<evidence type="ECO:0000256" key="3">
    <source>
        <dbReference type="ARBA" id="ARBA00022475"/>
    </source>
</evidence>
<feature type="transmembrane region" description="Helical" evidence="8">
    <location>
        <begin position="195"/>
        <end position="213"/>
    </location>
</feature>
<feature type="transmembrane region" description="Helical" evidence="8">
    <location>
        <begin position="63"/>
        <end position="93"/>
    </location>
</feature>
<dbReference type="EMBL" id="CP017686">
    <property type="protein sequence ID" value="AYQ54417.1"/>
    <property type="molecule type" value="Genomic_DNA"/>
</dbReference>
<feature type="transmembrane region" description="Helical" evidence="8">
    <location>
        <begin position="139"/>
        <end position="159"/>
    </location>
</feature>
<sequence>MSLLDRINKVSDNANARKAWFGLVVAIFVCIIVVPSIYVVTQMFTDWDGISDVLADSDKMSVIWRAVGVSFGLAFVVTVFDIIAGLPMAWIMVRKNFRGKNFLDTLLDMPLAFPTAVLGLSVLMFWGAPEGVDIPGLGLHLSTFMMLVLLHIIFTYPYMVRSLSGILEQIEPNYETAAMTLGASRWTAVRTITLPLFRAGLVTGFILCFARSLSETGGTYIALSILGVESTYFTGPTYITENKIGLAPNEATPEMILISTIMILLALLLLVAARFVITKMGIKTEKVWPELGRRLSRGAAPKLKDGLAILVLVLFVLVPSFYIFAYLADPGAIDTGKLLSTTGVSFLIAGVAVIFDIIFGIPVAIYIARHKDGKFAKILDNLVNIPLIVPTTALGVSLALFWSATTANSVPAMILVILGHISFTYPLIVRNITGAIEEVDPSYEETAMTLGAKPFQAFYKILLPVIKTSVIAGAILAFTRSLGETGATQAIAGNAVDTVPIYIVDLVKNGSYPEAAMASIILIAICFVMMMLVRYITHRGGPRHA</sequence>
<dbReference type="GO" id="GO:0005886">
    <property type="term" value="C:plasma membrane"/>
    <property type="evidence" value="ECO:0007669"/>
    <property type="project" value="UniProtKB-SubCell"/>
</dbReference>
<dbReference type="RefSeq" id="WP_015504126.1">
    <property type="nucleotide sequence ID" value="NZ_CP017686.1"/>
</dbReference>
<feature type="transmembrane region" description="Helical" evidence="8">
    <location>
        <begin position="20"/>
        <end position="43"/>
    </location>
</feature>
<feature type="transmembrane region" description="Helical" evidence="8">
    <location>
        <begin position="515"/>
        <end position="536"/>
    </location>
</feature>
<dbReference type="AlphaFoldDB" id="A0A3G3IF00"/>
<name>A0A3G3IF00_9ARCH</name>
<keyword evidence="4" id="KW-0997">Cell inner membrane</keyword>
<evidence type="ECO:0000256" key="6">
    <source>
        <dbReference type="ARBA" id="ARBA00022989"/>
    </source>
</evidence>
<evidence type="ECO:0000256" key="7">
    <source>
        <dbReference type="ARBA" id="ARBA00023136"/>
    </source>
</evidence>
<dbReference type="Gene3D" id="1.10.3720.10">
    <property type="entry name" value="MetI-like"/>
    <property type="match status" value="2"/>
</dbReference>
<proteinExistence type="inferred from homology"/>
<dbReference type="SUPFAM" id="SSF161098">
    <property type="entry name" value="MetI-like"/>
    <property type="match status" value="2"/>
</dbReference>
<feature type="transmembrane region" description="Helical" evidence="8">
    <location>
        <begin position="457"/>
        <end position="478"/>
    </location>
</feature>
<feature type="transmembrane region" description="Helical" evidence="8">
    <location>
        <begin position="307"/>
        <end position="327"/>
    </location>
</feature>
<evidence type="ECO:0000256" key="1">
    <source>
        <dbReference type="ARBA" id="ARBA00004429"/>
    </source>
</evidence>
<protein>
    <submittedName>
        <fullName evidence="10">Molybdenum transporter permease</fullName>
    </submittedName>
</protein>
<comment type="similarity">
    <text evidence="8">Belongs to the binding-protein-dependent transport system permease family.</text>
</comment>
<gene>
    <name evidence="10" type="ORF">BKD89_01085</name>
</gene>
<keyword evidence="3" id="KW-1003">Cell membrane</keyword>
<feature type="transmembrane region" description="Helical" evidence="8">
    <location>
        <begin position="381"/>
        <end position="404"/>
    </location>
</feature>
<feature type="domain" description="ABC transmembrane type-1" evidence="9">
    <location>
        <begin position="342"/>
        <end position="533"/>
    </location>
</feature>
<feature type="transmembrane region" description="Helical" evidence="8">
    <location>
        <begin position="410"/>
        <end position="428"/>
    </location>
</feature>
<dbReference type="PROSITE" id="PS50928">
    <property type="entry name" value="ABC_TM1"/>
    <property type="match status" value="2"/>
</dbReference>
<evidence type="ECO:0000256" key="8">
    <source>
        <dbReference type="RuleBase" id="RU363032"/>
    </source>
</evidence>
<accession>A0A3G3IF00</accession>
<dbReference type="PANTHER" id="PTHR43357:SF4">
    <property type="entry name" value="INNER MEMBRANE ABC TRANSPORTER PERMEASE PROTEIN YDCV"/>
    <property type="match status" value="1"/>
</dbReference>
<reference evidence="10 11" key="1">
    <citation type="submission" date="2016-10" db="EMBL/GenBank/DDBJ databases">
        <title>Complete genome of the TMA-utilizing, human hosted archaeon Methanomethylophilus alvus Gen. nov, sp. nov., strain Mx-05, derived from a pure culture.</title>
        <authorList>
            <person name="Brugere J.-F."/>
            <person name="Ben Hania W."/>
            <person name="Chaudhary P.P."/>
            <person name="Gaci N."/>
            <person name="Borrel G."/>
            <person name="Cao Van Tuat L."/>
            <person name="Fardeau M.-L."/>
            <person name="Harris H.M.B."/>
            <person name="O'Toole P.W."/>
            <person name="Ollivier B."/>
        </authorList>
    </citation>
    <scope>NUCLEOTIDE SEQUENCE [LARGE SCALE GENOMIC DNA]</scope>
    <source>
        <strain evidence="10 11">Mx-05</strain>
    </source>
</reference>
<evidence type="ECO:0000259" key="9">
    <source>
        <dbReference type="PROSITE" id="PS50928"/>
    </source>
</evidence>
<feature type="transmembrane region" description="Helical" evidence="8">
    <location>
        <begin position="255"/>
        <end position="277"/>
    </location>
</feature>
<organism evidence="10 11">
    <name type="scientific">Methanomethylophilus alvi</name>
    <dbReference type="NCBI Taxonomy" id="1291540"/>
    <lineage>
        <taxon>Archaea</taxon>
        <taxon>Methanobacteriati</taxon>
        <taxon>Thermoplasmatota</taxon>
        <taxon>Thermoplasmata</taxon>
        <taxon>Methanomassiliicoccales</taxon>
        <taxon>Methanomethylophilaceae</taxon>
        <taxon>Methanomethylophilus</taxon>
    </lineage>
</organism>
<comment type="subcellular location">
    <subcellularLocation>
        <location evidence="1">Cell inner membrane</location>
        <topology evidence="1">Multi-pass membrane protein</topology>
    </subcellularLocation>
    <subcellularLocation>
        <location evidence="8">Cell membrane</location>
        <topology evidence="8">Multi-pass membrane protein</topology>
    </subcellularLocation>
</comment>